<reference evidence="1 2" key="1">
    <citation type="submission" date="2019-09" db="EMBL/GenBank/DDBJ databases">
        <title>Draft genome sequence of Psychrobacter nivimaris LAMA 639, in search for biotechnological relevant genes.</title>
        <authorList>
            <person name="Lima A.O.S."/>
            <person name="Staloch B.E.K."/>
            <person name="Freitas R.C."/>
            <person name="Niero H."/>
            <person name="Silva M.A.C."/>
        </authorList>
    </citation>
    <scope>NUCLEOTIDE SEQUENCE [LARGE SCALE GENOMIC DNA]</scope>
    <source>
        <strain evidence="1 2">LAMA 639</strain>
    </source>
</reference>
<dbReference type="EMBL" id="VZIZ01000049">
    <property type="protein sequence ID" value="KAF0567392.1"/>
    <property type="molecule type" value="Genomic_DNA"/>
</dbReference>
<comment type="caution">
    <text evidence="1">The sequence shown here is derived from an EMBL/GenBank/DDBJ whole genome shotgun (WGS) entry which is preliminary data.</text>
</comment>
<dbReference type="RefSeq" id="WP_160023753.1">
    <property type="nucleotide sequence ID" value="NZ_VZIZ01000049.1"/>
</dbReference>
<dbReference type="Proteomes" id="UP000471465">
    <property type="component" value="Unassembled WGS sequence"/>
</dbReference>
<protein>
    <submittedName>
        <fullName evidence="1">Uncharacterized protein</fullName>
    </submittedName>
</protein>
<evidence type="ECO:0000313" key="2">
    <source>
        <dbReference type="Proteomes" id="UP000471465"/>
    </source>
</evidence>
<name>A0A6N7BWI0_9GAMM</name>
<proteinExistence type="predicted"/>
<accession>A0A6N7BWI0</accession>
<evidence type="ECO:0000313" key="1">
    <source>
        <dbReference type="EMBL" id="KAF0567392.1"/>
    </source>
</evidence>
<gene>
    <name evidence="1" type="ORF">FQV37_2248</name>
</gene>
<keyword evidence="2" id="KW-1185">Reference proteome</keyword>
<organism evidence="1 2">
    <name type="scientific">Psychrobacter nivimaris</name>
    <dbReference type="NCBI Taxonomy" id="281738"/>
    <lineage>
        <taxon>Bacteria</taxon>
        <taxon>Pseudomonadati</taxon>
        <taxon>Pseudomonadota</taxon>
        <taxon>Gammaproteobacteria</taxon>
        <taxon>Moraxellales</taxon>
        <taxon>Moraxellaceae</taxon>
        <taxon>Psychrobacter</taxon>
    </lineage>
</organism>
<sequence length="78" mass="9312">MSLETVIDSLCMGDLTVKVRHFQMQTTSVNFKTNRGVTKRTDHYEWIYEQEDRGERKEEKVRIPKRLYNALIAFESDK</sequence>
<dbReference type="AlphaFoldDB" id="A0A6N7BWI0"/>